<dbReference type="CDD" id="cd14867">
    <property type="entry name" value="uS7_Eukaryote"/>
    <property type="match status" value="1"/>
</dbReference>
<dbReference type="GO" id="GO:0003735">
    <property type="term" value="F:structural constituent of ribosome"/>
    <property type="evidence" value="ECO:0007669"/>
    <property type="project" value="InterPro"/>
</dbReference>
<evidence type="ECO:0000256" key="2">
    <source>
        <dbReference type="ARBA" id="ARBA00022980"/>
    </source>
</evidence>
<comment type="caution">
    <text evidence="5">The sequence shown here is derived from an EMBL/GenBank/DDBJ whole genome shotgun (WGS) entry which is preliminary data.</text>
</comment>
<dbReference type="InterPro" id="IPR005716">
    <property type="entry name" value="Ribosomal_uS7_euk/arc"/>
</dbReference>
<dbReference type="OMA" id="QANEWPE"/>
<dbReference type="InParanoid" id="A0A0V0R2A5"/>
<dbReference type="InterPro" id="IPR023798">
    <property type="entry name" value="Ribosomal_uS7_dom"/>
</dbReference>
<evidence type="ECO:0000259" key="4">
    <source>
        <dbReference type="Pfam" id="PF00177"/>
    </source>
</evidence>
<dbReference type="Pfam" id="PF00177">
    <property type="entry name" value="Ribosomal_S7"/>
    <property type="match status" value="1"/>
</dbReference>
<feature type="domain" description="Small ribosomal subunit protein uS7" evidence="4">
    <location>
        <begin position="118"/>
        <end position="261"/>
    </location>
</feature>
<evidence type="ECO:0000256" key="3">
    <source>
        <dbReference type="ARBA" id="ARBA00023274"/>
    </source>
</evidence>
<dbReference type="EMBL" id="LDAU01000064">
    <property type="protein sequence ID" value="KRX08400.1"/>
    <property type="molecule type" value="Genomic_DNA"/>
</dbReference>
<dbReference type="InterPro" id="IPR036823">
    <property type="entry name" value="Ribosomal_uS7_dom_sf"/>
</dbReference>
<dbReference type="SUPFAM" id="SSF47973">
    <property type="entry name" value="Ribosomal protein S7"/>
    <property type="match status" value="1"/>
</dbReference>
<dbReference type="GO" id="GO:0006412">
    <property type="term" value="P:translation"/>
    <property type="evidence" value="ECO:0007669"/>
    <property type="project" value="InterPro"/>
</dbReference>
<sequence length="261" mass="29589">MAEQQQEGTFERAPKLYGKWDYQEAKVNDNCFVDYIAVSSTKSQVYLPHTAGRQAFSLQQIFFSKLNQNKKKSKKFLTLKIQKFSFPVNFVSAPSEQIINYWNNSLDFLVQYQVKRFRKALCPIVERLVGSMQFHGRNTGKKAKAINIVKNTFEIIHLLTGENPLKVLSQAIQKGGPREDSTKIGTGGVARRQAVDVSPLRRVNVAIFYMTRGARDKAFKSVRGIAECLADEIINTYKGNAQASACLRKKDEIEKVAKTNR</sequence>
<dbReference type="InterPro" id="IPR000235">
    <property type="entry name" value="Ribosomal_uS7"/>
</dbReference>
<evidence type="ECO:0000313" key="5">
    <source>
        <dbReference type="EMBL" id="KRX08400.1"/>
    </source>
</evidence>
<dbReference type="GO" id="GO:0015935">
    <property type="term" value="C:small ribosomal subunit"/>
    <property type="evidence" value="ECO:0007669"/>
    <property type="project" value="InterPro"/>
</dbReference>
<dbReference type="OrthoDB" id="292621at2759"/>
<dbReference type="AlphaFoldDB" id="A0A0V0R2A5"/>
<dbReference type="FunCoup" id="A0A0V0R2A5">
    <property type="interactions" value="328"/>
</dbReference>
<dbReference type="Proteomes" id="UP000054937">
    <property type="component" value="Unassembled WGS sequence"/>
</dbReference>
<keyword evidence="6" id="KW-1185">Reference proteome</keyword>
<protein>
    <submittedName>
        <fullName evidence="5">Ribosomal protein S7 domain</fullName>
    </submittedName>
</protein>
<organism evidence="5 6">
    <name type="scientific">Pseudocohnilembus persalinus</name>
    <name type="common">Ciliate</name>
    <dbReference type="NCBI Taxonomy" id="266149"/>
    <lineage>
        <taxon>Eukaryota</taxon>
        <taxon>Sar</taxon>
        <taxon>Alveolata</taxon>
        <taxon>Ciliophora</taxon>
        <taxon>Intramacronucleata</taxon>
        <taxon>Oligohymenophorea</taxon>
        <taxon>Scuticociliatia</taxon>
        <taxon>Philasterida</taxon>
        <taxon>Pseudocohnilembidae</taxon>
        <taxon>Pseudocohnilembus</taxon>
    </lineage>
</organism>
<keyword evidence="3" id="KW-0687">Ribonucleoprotein</keyword>
<name>A0A0V0R2A5_PSEPJ</name>
<gene>
    <name evidence="5" type="ORF">PPERSA_08599</name>
</gene>
<comment type="similarity">
    <text evidence="1">Belongs to the universal ribosomal protein uS7 family.</text>
</comment>
<proteinExistence type="inferred from homology"/>
<dbReference type="Gene3D" id="1.10.455.10">
    <property type="entry name" value="Ribosomal protein S7 domain"/>
    <property type="match status" value="2"/>
</dbReference>
<dbReference type="PANTHER" id="PTHR11205">
    <property type="entry name" value="RIBOSOMAL PROTEIN S7"/>
    <property type="match status" value="1"/>
</dbReference>
<accession>A0A0V0R2A5</accession>
<evidence type="ECO:0000256" key="1">
    <source>
        <dbReference type="ARBA" id="ARBA00007151"/>
    </source>
</evidence>
<reference evidence="5 6" key="1">
    <citation type="journal article" date="2015" name="Sci. Rep.">
        <title>Genome of the facultative scuticociliatosis pathogen Pseudocohnilembus persalinus provides insight into its virulence through horizontal gene transfer.</title>
        <authorList>
            <person name="Xiong J."/>
            <person name="Wang G."/>
            <person name="Cheng J."/>
            <person name="Tian M."/>
            <person name="Pan X."/>
            <person name="Warren A."/>
            <person name="Jiang C."/>
            <person name="Yuan D."/>
            <person name="Miao W."/>
        </authorList>
    </citation>
    <scope>NUCLEOTIDE SEQUENCE [LARGE SCALE GENOMIC DNA]</scope>
    <source>
        <strain evidence="5">36N120E</strain>
    </source>
</reference>
<keyword evidence="2 5" id="KW-0689">Ribosomal protein</keyword>
<evidence type="ECO:0000313" key="6">
    <source>
        <dbReference type="Proteomes" id="UP000054937"/>
    </source>
</evidence>